<feature type="non-terminal residue" evidence="4">
    <location>
        <position position="272"/>
    </location>
</feature>
<evidence type="ECO:0000313" key="5">
    <source>
        <dbReference type="Proteomes" id="UP000037020"/>
    </source>
</evidence>
<evidence type="ECO:0000256" key="2">
    <source>
        <dbReference type="SAM" id="MobiDB-lite"/>
    </source>
</evidence>
<dbReference type="InterPro" id="IPR014729">
    <property type="entry name" value="Rossmann-like_a/b/a_fold"/>
</dbReference>
<proteinExistence type="inferred from homology"/>
<gene>
    <name evidence="4" type="ORF">ADK38_29220</name>
</gene>
<evidence type="ECO:0000256" key="1">
    <source>
        <dbReference type="ARBA" id="ARBA00008791"/>
    </source>
</evidence>
<feature type="domain" description="UspA" evidence="3">
    <location>
        <begin position="6"/>
        <end position="142"/>
    </location>
</feature>
<evidence type="ECO:0000259" key="3">
    <source>
        <dbReference type="Pfam" id="PF00582"/>
    </source>
</evidence>
<name>A0ABR5J020_9ACTN</name>
<feature type="domain" description="UspA" evidence="3">
    <location>
        <begin position="166"/>
        <end position="272"/>
    </location>
</feature>
<dbReference type="EMBL" id="LGUT01002637">
    <property type="protein sequence ID" value="KOG86763.1"/>
    <property type="molecule type" value="Genomic_DNA"/>
</dbReference>
<dbReference type="Proteomes" id="UP000037020">
    <property type="component" value="Unassembled WGS sequence"/>
</dbReference>
<evidence type="ECO:0000313" key="4">
    <source>
        <dbReference type="EMBL" id="KOG86763.1"/>
    </source>
</evidence>
<dbReference type="Pfam" id="PF00582">
    <property type="entry name" value="Usp"/>
    <property type="match status" value="2"/>
</dbReference>
<dbReference type="PANTHER" id="PTHR46268:SF6">
    <property type="entry name" value="UNIVERSAL STRESS PROTEIN UP12"/>
    <property type="match status" value="1"/>
</dbReference>
<dbReference type="InterPro" id="IPR006016">
    <property type="entry name" value="UspA"/>
</dbReference>
<dbReference type="Gene3D" id="3.40.50.620">
    <property type="entry name" value="HUPs"/>
    <property type="match status" value="2"/>
</dbReference>
<reference evidence="4 5" key="1">
    <citation type="submission" date="2015-07" db="EMBL/GenBank/DDBJ databases">
        <authorList>
            <person name="Ju K.-S."/>
            <person name="Doroghazi J.R."/>
            <person name="Metcalf W.W."/>
        </authorList>
    </citation>
    <scope>NUCLEOTIDE SEQUENCE [LARGE SCALE GENOMIC DNA]</scope>
    <source>
        <strain evidence="4 5">NRRL B-3589</strain>
    </source>
</reference>
<dbReference type="SUPFAM" id="SSF52402">
    <property type="entry name" value="Adenine nucleotide alpha hydrolases-like"/>
    <property type="match status" value="2"/>
</dbReference>
<dbReference type="PRINTS" id="PR01438">
    <property type="entry name" value="UNVRSLSTRESS"/>
</dbReference>
<feature type="region of interest" description="Disordered" evidence="2">
    <location>
        <begin position="144"/>
        <end position="164"/>
    </location>
</feature>
<comment type="similarity">
    <text evidence="1">Belongs to the universal stress protein A family.</text>
</comment>
<dbReference type="InterPro" id="IPR006015">
    <property type="entry name" value="Universal_stress_UspA"/>
</dbReference>
<organism evidence="4 5">
    <name type="scientific">Streptomyces varsoviensis</name>
    <dbReference type="NCBI Taxonomy" id="67373"/>
    <lineage>
        <taxon>Bacteria</taxon>
        <taxon>Bacillati</taxon>
        <taxon>Actinomycetota</taxon>
        <taxon>Actinomycetes</taxon>
        <taxon>Kitasatosporales</taxon>
        <taxon>Streptomycetaceae</taxon>
        <taxon>Streptomyces</taxon>
    </lineage>
</organism>
<keyword evidence="5" id="KW-1185">Reference proteome</keyword>
<protein>
    <recommendedName>
        <fullName evidence="3">UspA domain-containing protein</fullName>
    </recommendedName>
</protein>
<comment type="caution">
    <text evidence="4">The sequence shown here is derived from an EMBL/GenBank/DDBJ whole genome shotgun (WGS) entry which is preliminary data.</text>
</comment>
<dbReference type="PANTHER" id="PTHR46268">
    <property type="entry name" value="STRESS RESPONSE PROTEIN NHAX"/>
    <property type="match status" value="1"/>
</dbReference>
<sequence>MSTLPVIAAVDGSPDSDRALRWAAGEAGRRGVPLEVVHIWPYVTKMQPVTPDAVVPVSVPTEDEDPVLNAARQLLESLPDGPPELRRRTIGGDPGHDLPELGAQAALLVLGSRGRGGFASLLLGSNGLACAARAASPVVVVPRPADETDEAAEERAEGAGGDGRPYGRIALGLAPSPEANAATGYAFEAAARSGAVLQVVSGYPEPVTLASAYEFVLPYERETAEFAASLKHEVSAHLAPHRERHPEVEVEVRAEPGDAAGQLVDASQAADL</sequence>
<accession>A0ABR5J020</accession>